<protein>
    <recommendedName>
        <fullName evidence="14">Ubiquinol oxidase polypeptide II</fullName>
    </recommendedName>
</protein>
<evidence type="ECO:0000256" key="9">
    <source>
        <dbReference type="ARBA" id="ARBA00022989"/>
    </source>
</evidence>
<reference evidence="19 20" key="2">
    <citation type="journal article" date="2016" name="Genome Announc.">
        <title>Complete Genome Sequence of a Strain of Azospirillum thiophilum Isolated from a Sulfide Spring.</title>
        <authorList>
            <person name="Fomenkov A."/>
            <person name="Vincze T."/>
            <person name="Grabovich M."/>
            <person name="Anton B.P."/>
            <person name="Dubinina G."/>
            <person name="Orlova M."/>
            <person name="Belousova E."/>
            <person name="Roberts R.J."/>
        </authorList>
    </citation>
    <scope>NUCLEOTIDE SEQUENCE [LARGE SCALE GENOMIC DNA]</scope>
    <source>
        <strain evidence="19 20">BV-S</strain>
    </source>
</reference>
<evidence type="ECO:0000256" key="3">
    <source>
        <dbReference type="ARBA" id="ARBA00022448"/>
    </source>
</evidence>
<keyword evidence="7" id="KW-0732">Signal</keyword>
<dbReference type="PANTHER" id="PTHR22888">
    <property type="entry name" value="CYTOCHROME C OXIDASE, SUBUNIT II"/>
    <property type="match status" value="1"/>
</dbReference>
<dbReference type="Pfam" id="PF06481">
    <property type="entry name" value="COX_ARM"/>
    <property type="match status" value="1"/>
</dbReference>
<evidence type="ECO:0000256" key="2">
    <source>
        <dbReference type="ARBA" id="ARBA00007866"/>
    </source>
</evidence>
<dbReference type="InterPro" id="IPR034227">
    <property type="entry name" value="CuRO_UO_II"/>
</dbReference>
<dbReference type="GO" id="GO:0004129">
    <property type="term" value="F:cytochrome-c oxidase activity"/>
    <property type="evidence" value="ECO:0007669"/>
    <property type="project" value="InterPro"/>
</dbReference>
<keyword evidence="4" id="KW-1003">Cell membrane</keyword>
<dbReference type="GO" id="GO:0009486">
    <property type="term" value="F:cytochrome bo3 ubiquinol oxidase activity"/>
    <property type="evidence" value="ECO:0007669"/>
    <property type="project" value="InterPro"/>
</dbReference>
<keyword evidence="5" id="KW-0679">Respiratory chain</keyword>
<keyword evidence="3" id="KW-0813">Transport</keyword>
<evidence type="ECO:0000256" key="14">
    <source>
        <dbReference type="ARBA" id="ARBA00030198"/>
    </source>
</evidence>
<dbReference type="PANTHER" id="PTHR22888:SF18">
    <property type="entry name" value="CYTOCHROME BO(3) UBIQUINOL OXIDASE SUBUNIT 2"/>
    <property type="match status" value="1"/>
</dbReference>
<dbReference type="InterPro" id="IPR011759">
    <property type="entry name" value="Cyt_c_oxidase_su2_TM_dom"/>
</dbReference>
<keyword evidence="11 16" id="KW-0472">Membrane</keyword>
<feature type="transmembrane region" description="Helical" evidence="16">
    <location>
        <begin position="82"/>
        <end position="103"/>
    </location>
</feature>
<keyword evidence="8" id="KW-0249">Electron transport</keyword>
<keyword evidence="20" id="KW-1185">Reference proteome</keyword>
<sequence length="382" mass="40304">MSRYRAIALLPLMAALSGCNLVVLNPSGDVASQQGDLVVISTLLMLLIIVPVMALTVLFAWRYRQSNSTARYEPDWDHSTQLELVIWAAPLLIIICLGAITWVTTHKLDPYRPLDRIAAGKPVPAGTKPLDVQVVALDWKWLFVYPEYGIASVNEMAAPVDRPIRFSITASTVMNSFYVPALAGMIYAMPGMETKLHAVINEPGTFKGFSSNYSGAGFSHMRFAFLGLSDGDFDGWVSKVRSAGGSLDRNGYLALEKPSENVPVQHFGAVDPKLFQAVVNMCVRPGTMCMSDMAAIDRAGGLNAGGMAAANGVLRANTLAGFPDAGQTGLCTVAEVVEAAAAGTAASVAGATNAGAVQRPNVTPTSASATGFPAGPQRLANP</sequence>
<keyword evidence="10" id="KW-0560">Oxidoreductase</keyword>
<dbReference type="SUPFAM" id="SSF81464">
    <property type="entry name" value="Cytochrome c oxidase subunit II-like, transmembrane region"/>
    <property type="match status" value="1"/>
</dbReference>
<evidence type="ECO:0000256" key="10">
    <source>
        <dbReference type="ARBA" id="ARBA00023002"/>
    </source>
</evidence>
<keyword evidence="9 16" id="KW-1133">Transmembrane helix</keyword>
<feature type="region of interest" description="Disordered" evidence="15">
    <location>
        <begin position="357"/>
        <end position="382"/>
    </location>
</feature>
<reference evidence="20" key="1">
    <citation type="submission" date="2015-08" db="EMBL/GenBank/DDBJ databases">
        <title>Complete Genome Sequence of Azospirillum thiophilum BV-S.</title>
        <authorList>
            <person name="Fomenkov A."/>
            <person name="Vincze T."/>
            <person name="Grabovich M."/>
            <person name="Dubinina G."/>
            <person name="Orlova M."/>
            <person name="Belousova E."/>
            <person name="Roberts R.J."/>
        </authorList>
    </citation>
    <scope>NUCLEOTIDE SEQUENCE [LARGE SCALE GENOMIC DNA]</scope>
    <source>
        <strain evidence="20">BV-S</strain>
    </source>
</reference>
<dbReference type="InterPro" id="IPR006333">
    <property type="entry name" value="Cyt_o_ubiquinol_oxidase_su2"/>
</dbReference>
<accession>A0AAC8W536</accession>
<evidence type="ECO:0000256" key="1">
    <source>
        <dbReference type="ARBA" id="ARBA00004651"/>
    </source>
</evidence>
<dbReference type="Gene3D" id="1.10.287.90">
    <property type="match status" value="1"/>
</dbReference>
<feature type="domain" description="Cytochrome oxidase subunit II transmembrane region profile" evidence="18">
    <location>
        <begin position="15"/>
        <end position="112"/>
    </location>
</feature>
<evidence type="ECO:0000313" key="19">
    <source>
        <dbReference type="EMBL" id="ALG75270.1"/>
    </source>
</evidence>
<gene>
    <name evidence="19" type="ORF">AL072_30620</name>
</gene>
<dbReference type="PROSITE" id="PS50999">
    <property type="entry name" value="COX2_TM"/>
    <property type="match status" value="1"/>
</dbReference>
<dbReference type="SUPFAM" id="SSF49503">
    <property type="entry name" value="Cupredoxins"/>
    <property type="match status" value="1"/>
</dbReference>
<dbReference type="Pfam" id="PF00116">
    <property type="entry name" value="COX2"/>
    <property type="match status" value="1"/>
</dbReference>
<dbReference type="AlphaFoldDB" id="A0AAC8W536"/>
<keyword evidence="13" id="KW-0449">Lipoprotein</keyword>
<dbReference type="EMBL" id="CP012406">
    <property type="protein sequence ID" value="ALG75270.1"/>
    <property type="molecule type" value="Genomic_DNA"/>
</dbReference>
<comment type="similarity">
    <text evidence="2">Belongs to the cytochrome c oxidase subunit 2 family.</text>
</comment>
<dbReference type="InterPro" id="IPR045187">
    <property type="entry name" value="CcO_II"/>
</dbReference>
<evidence type="ECO:0000256" key="7">
    <source>
        <dbReference type="ARBA" id="ARBA00022729"/>
    </source>
</evidence>
<evidence type="ECO:0000259" key="17">
    <source>
        <dbReference type="PROSITE" id="PS50857"/>
    </source>
</evidence>
<dbReference type="Proteomes" id="UP000069935">
    <property type="component" value="Chromosome 6"/>
</dbReference>
<dbReference type="PROSITE" id="PS50857">
    <property type="entry name" value="COX2_CUA"/>
    <property type="match status" value="1"/>
</dbReference>
<evidence type="ECO:0000256" key="8">
    <source>
        <dbReference type="ARBA" id="ARBA00022982"/>
    </source>
</evidence>
<evidence type="ECO:0000256" key="4">
    <source>
        <dbReference type="ARBA" id="ARBA00022475"/>
    </source>
</evidence>
<evidence type="ECO:0000256" key="15">
    <source>
        <dbReference type="SAM" id="MobiDB-lite"/>
    </source>
</evidence>
<evidence type="ECO:0000256" key="11">
    <source>
        <dbReference type="ARBA" id="ARBA00023136"/>
    </source>
</evidence>
<dbReference type="InterPro" id="IPR002429">
    <property type="entry name" value="CcO_II-like_C"/>
</dbReference>
<keyword evidence="12" id="KW-0564">Palmitate</keyword>
<dbReference type="InterPro" id="IPR010514">
    <property type="entry name" value="COX_ARM"/>
</dbReference>
<dbReference type="GO" id="GO:0005886">
    <property type="term" value="C:plasma membrane"/>
    <property type="evidence" value="ECO:0007669"/>
    <property type="project" value="UniProtKB-SubCell"/>
</dbReference>
<organism evidence="19 20">
    <name type="scientific">Azospirillum thiophilum</name>
    <dbReference type="NCBI Taxonomy" id="528244"/>
    <lineage>
        <taxon>Bacteria</taxon>
        <taxon>Pseudomonadati</taxon>
        <taxon>Pseudomonadota</taxon>
        <taxon>Alphaproteobacteria</taxon>
        <taxon>Rhodospirillales</taxon>
        <taxon>Azospirillaceae</taxon>
        <taxon>Azospirillum</taxon>
    </lineage>
</organism>
<evidence type="ECO:0000256" key="12">
    <source>
        <dbReference type="ARBA" id="ARBA00023139"/>
    </source>
</evidence>
<proteinExistence type="inferred from homology"/>
<dbReference type="GO" id="GO:0005507">
    <property type="term" value="F:copper ion binding"/>
    <property type="evidence" value="ECO:0007669"/>
    <property type="project" value="InterPro"/>
</dbReference>
<feature type="compositionally biased region" description="Polar residues" evidence="15">
    <location>
        <begin position="360"/>
        <end position="369"/>
    </location>
</feature>
<dbReference type="KEGG" id="ati:AL072_30620"/>
<comment type="subcellular location">
    <subcellularLocation>
        <location evidence="1">Cell membrane</location>
        <topology evidence="1">Multi-pass membrane protein</topology>
    </subcellularLocation>
</comment>
<dbReference type="InterPro" id="IPR036257">
    <property type="entry name" value="Cyt_c_oxidase_su2_TM_sf"/>
</dbReference>
<keyword evidence="6 16" id="KW-0812">Transmembrane</keyword>
<dbReference type="GO" id="GO:0016682">
    <property type="term" value="F:oxidoreductase activity, acting on diphenols and related substances as donors, oxygen as acceptor"/>
    <property type="evidence" value="ECO:0007669"/>
    <property type="project" value="InterPro"/>
</dbReference>
<dbReference type="PROSITE" id="PS51257">
    <property type="entry name" value="PROKAR_LIPOPROTEIN"/>
    <property type="match status" value="1"/>
</dbReference>
<evidence type="ECO:0000256" key="16">
    <source>
        <dbReference type="SAM" id="Phobius"/>
    </source>
</evidence>
<evidence type="ECO:0000256" key="13">
    <source>
        <dbReference type="ARBA" id="ARBA00023288"/>
    </source>
</evidence>
<dbReference type="InterPro" id="IPR008972">
    <property type="entry name" value="Cupredoxin"/>
</dbReference>
<name>A0AAC8W536_9PROT</name>
<evidence type="ECO:0000313" key="20">
    <source>
        <dbReference type="Proteomes" id="UP000069935"/>
    </source>
</evidence>
<evidence type="ECO:0000256" key="6">
    <source>
        <dbReference type="ARBA" id="ARBA00022692"/>
    </source>
</evidence>
<feature type="transmembrane region" description="Helical" evidence="16">
    <location>
        <begin position="37"/>
        <end position="61"/>
    </location>
</feature>
<dbReference type="CDD" id="cd04212">
    <property type="entry name" value="CuRO_UO_II"/>
    <property type="match status" value="1"/>
</dbReference>
<evidence type="ECO:0000256" key="5">
    <source>
        <dbReference type="ARBA" id="ARBA00022660"/>
    </source>
</evidence>
<dbReference type="Gene3D" id="2.60.40.420">
    <property type="entry name" value="Cupredoxins - blue copper proteins"/>
    <property type="match status" value="1"/>
</dbReference>
<feature type="domain" description="Cytochrome oxidase subunit II copper A binding" evidence="17">
    <location>
        <begin position="127"/>
        <end position="239"/>
    </location>
</feature>
<dbReference type="GO" id="GO:0042773">
    <property type="term" value="P:ATP synthesis coupled electron transport"/>
    <property type="evidence" value="ECO:0007669"/>
    <property type="project" value="TreeGrafter"/>
</dbReference>
<dbReference type="RefSeq" id="WP_045584743.1">
    <property type="nucleotide sequence ID" value="NZ_CP012406.1"/>
</dbReference>
<evidence type="ECO:0000259" key="18">
    <source>
        <dbReference type="PROSITE" id="PS50999"/>
    </source>
</evidence>
<dbReference type="NCBIfam" id="TIGR01433">
    <property type="entry name" value="CyoA"/>
    <property type="match status" value="1"/>
</dbReference>